<feature type="transmembrane region" description="Helical" evidence="1">
    <location>
        <begin position="86"/>
        <end position="117"/>
    </location>
</feature>
<feature type="transmembrane region" description="Helical" evidence="1">
    <location>
        <begin position="45"/>
        <end position="65"/>
    </location>
</feature>
<proteinExistence type="predicted"/>
<keyword evidence="1" id="KW-0812">Transmembrane</keyword>
<feature type="domain" description="DUF1468" evidence="2">
    <location>
        <begin position="11"/>
        <end position="150"/>
    </location>
</feature>
<keyword evidence="4" id="KW-1185">Reference proteome</keyword>
<comment type="caution">
    <text evidence="3">The sequence shown here is derived from an EMBL/GenBank/DDBJ whole genome shotgun (WGS) entry which is preliminary data.</text>
</comment>
<feature type="transmembrane region" description="Helical" evidence="1">
    <location>
        <begin position="12"/>
        <end position="33"/>
    </location>
</feature>
<dbReference type="Pfam" id="PF07331">
    <property type="entry name" value="TctB"/>
    <property type="match status" value="1"/>
</dbReference>
<accession>A0ABW0P7X6</accession>
<dbReference type="Proteomes" id="UP001596060">
    <property type="component" value="Unassembled WGS sequence"/>
</dbReference>
<dbReference type="RefSeq" id="WP_066721258.1">
    <property type="nucleotide sequence ID" value="NZ_JBHSLU010000092.1"/>
</dbReference>
<protein>
    <submittedName>
        <fullName evidence="3">Tripartite tricarboxylate transporter TctB family protein</fullName>
    </submittedName>
</protein>
<organism evidence="3 4">
    <name type="scientific">Bosea massiliensis</name>
    <dbReference type="NCBI Taxonomy" id="151419"/>
    <lineage>
        <taxon>Bacteria</taxon>
        <taxon>Pseudomonadati</taxon>
        <taxon>Pseudomonadota</taxon>
        <taxon>Alphaproteobacteria</taxon>
        <taxon>Hyphomicrobiales</taxon>
        <taxon>Boseaceae</taxon>
        <taxon>Bosea</taxon>
    </lineage>
</organism>
<evidence type="ECO:0000313" key="4">
    <source>
        <dbReference type="Proteomes" id="UP001596060"/>
    </source>
</evidence>
<dbReference type="InterPro" id="IPR009936">
    <property type="entry name" value="DUF1468"/>
</dbReference>
<reference evidence="4" key="1">
    <citation type="journal article" date="2019" name="Int. J. Syst. Evol. Microbiol.">
        <title>The Global Catalogue of Microorganisms (GCM) 10K type strain sequencing project: providing services to taxonomists for standard genome sequencing and annotation.</title>
        <authorList>
            <consortium name="The Broad Institute Genomics Platform"/>
            <consortium name="The Broad Institute Genome Sequencing Center for Infectious Disease"/>
            <person name="Wu L."/>
            <person name="Ma J."/>
        </authorList>
    </citation>
    <scope>NUCLEOTIDE SEQUENCE [LARGE SCALE GENOMIC DNA]</scope>
    <source>
        <strain evidence="4">CCUG 43117</strain>
    </source>
</reference>
<evidence type="ECO:0000259" key="2">
    <source>
        <dbReference type="Pfam" id="PF07331"/>
    </source>
</evidence>
<feature type="transmembrane region" description="Helical" evidence="1">
    <location>
        <begin position="123"/>
        <end position="143"/>
    </location>
</feature>
<evidence type="ECO:0000256" key="1">
    <source>
        <dbReference type="SAM" id="Phobius"/>
    </source>
</evidence>
<name>A0ABW0P7X6_9HYPH</name>
<sequence>MITRFWAETATAFVTLAFGLIVVWGALDFGIGWDTSGPQPGAFPFYTGALVALASVGTLVVTFVQRLRGGSIVGEIFLDRERAGRVVSFFAPLVGFVLITAFAGMYVATIAYLLYAMRFQGGYGWLVSIASALGAAIVFYIVFERFFQIGLLKGPVERMLGL</sequence>
<gene>
    <name evidence="3" type="ORF">ACFPN9_24745</name>
</gene>
<keyword evidence="1" id="KW-1133">Transmembrane helix</keyword>
<keyword evidence="1" id="KW-0472">Membrane</keyword>
<evidence type="ECO:0000313" key="3">
    <source>
        <dbReference type="EMBL" id="MFC5508458.1"/>
    </source>
</evidence>
<dbReference type="EMBL" id="JBHSLU010000092">
    <property type="protein sequence ID" value="MFC5508458.1"/>
    <property type="molecule type" value="Genomic_DNA"/>
</dbReference>